<proteinExistence type="predicted"/>
<name>A0ABP4CK86_9ACTN</name>
<dbReference type="EMBL" id="BAAAHH010000090">
    <property type="protein sequence ID" value="GAA0971147.1"/>
    <property type="molecule type" value="Genomic_DNA"/>
</dbReference>
<sequence>MIVNPLHLPVLDAAGYAPRHEVTDPAKAAAIAADLTARGWHGAPVVVLADHARALTGVHRLAAAAQAGLDFVPGVDAEALLAACSVDLWERRAEFVDLDDALERLLTELPAEVCEAYGLDLG</sequence>
<reference evidence="2" key="1">
    <citation type="journal article" date="2019" name="Int. J. Syst. Evol. Microbiol.">
        <title>The Global Catalogue of Microorganisms (GCM) 10K type strain sequencing project: providing services to taxonomists for standard genome sequencing and annotation.</title>
        <authorList>
            <consortium name="The Broad Institute Genomics Platform"/>
            <consortium name="The Broad Institute Genome Sequencing Center for Infectious Disease"/>
            <person name="Wu L."/>
            <person name="Ma J."/>
        </authorList>
    </citation>
    <scope>NUCLEOTIDE SEQUENCE [LARGE SCALE GENOMIC DNA]</scope>
    <source>
        <strain evidence="2">JCM 10696</strain>
    </source>
</reference>
<dbReference type="RefSeq" id="WP_344248161.1">
    <property type="nucleotide sequence ID" value="NZ_BAAAHH010000090.1"/>
</dbReference>
<gene>
    <name evidence="1" type="ORF">GCM10009550_79320</name>
</gene>
<accession>A0ABP4CK86</accession>
<evidence type="ECO:0000313" key="2">
    <source>
        <dbReference type="Proteomes" id="UP001500665"/>
    </source>
</evidence>
<dbReference type="InterPro" id="IPR036086">
    <property type="entry name" value="ParB/Sulfiredoxin_sf"/>
</dbReference>
<dbReference type="Proteomes" id="UP001500665">
    <property type="component" value="Unassembled WGS sequence"/>
</dbReference>
<evidence type="ECO:0000313" key="1">
    <source>
        <dbReference type="EMBL" id="GAA0971147.1"/>
    </source>
</evidence>
<evidence type="ECO:0008006" key="3">
    <source>
        <dbReference type="Google" id="ProtNLM"/>
    </source>
</evidence>
<dbReference type="SUPFAM" id="SSF110849">
    <property type="entry name" value="ParB/Sulfiredoxin"/>
    <property type="match status" value="1"/>
</dbReference>
<keyword evidence="2" id="KW-1185">Reference proteome</keyword>
<protein>
    <recommendedName>
        <fullName evidence="3">ParB-like nuclease family protein</fullName>
    </recommendedName>
</protein>
<organism evidence="1 2">
    <name type="scientific">Actinocorallia libanotica</name>
    <dbReference type="NCBI Taxonomy" id="46162"/>
    <lineage>
        <taxon>Bacteria</taxon>
        <taxon>Bacillati</taxon>
        <taxon>Actinomycetota</taxon>
        <taxon>Actinomycetes</taxon>
        <taxon>Streptosporangiales</taxon>
        <taxon>Thermomonosporaceae</taxon>
        <taxon>Actinocorallia</taxon>
    </lineage>
</organism>
<comment type="caution">
    <text evidence="1">The sequence shown here is derived from an EMBL/GenBank/DDBJ whole genome shotgun (WGS) entry which is preliminary data.</text>
</comment>